<name>A0A9D1SC87_9BACT</name>
<feature type="transmembrane region" description="Helical" evidence="1">
    <location>
        <begin position="46"/>
        <end position="69"/>
    </location>
</feature>
<dbReference type="AlphaFoldDB" id="A0A9D1SC87"/>
<keyword evidence="1" id="KW-0812">Transmembrane</keyword>
<comment type="caution">
    <text evidence="2">The sequence shown here is derived from an EMBL/GenBank/DDBJ whole genome shotgun (WGS) entry which is preliminary data.</text>
</comment>
<proteinExistence type="predicted"/>
<sequence>MLKRIPILLYILLGITLVISLLFYFGGEIDPTDERPEPVYTDILLYWIYIILSFCIIVTALFTIRKFLIRLKNSPRKAIRFILIPVTLAIVMTIAWSLGDGTPLQILRYEGKENIYFWLKVTDMFLYTIYFLLGMGIVSVIYYNVKKALQK</sequence>
<dbReference type="Proteomes" id="UP000824112">
    <property type="component" value="Unassembled WGS sequence"/>
</dbReference>
<keyword evidence="1" id="KW-1133">Transmembrane helix</keyword>
<keyword evidence="1" id="KW-0472">Membrane</keyword>
<feature type="transmembrane region" description="Helical" evidence="1">
    <location>
        <begin position="81"/>
        <end position="99"/>
    </location>
</feature>
<organism evidence="2 3">
    <name type="scientific">Candidatus Gallibacteroides avistercoris</name>
    <dbReference type="NCBI Taxonomy" id="2840833"/>
    <lineage>
        <taxon>Bacteria</taxon>
        <taxon>Pseudomonadati</taxon>
        <taxon>Bacteroidota</taxon>
        <taxon>Bacteroidia</taxon>
        <taxon>Bacteroidales</taxon>
        <taxon>Bacteroidaceae</taxon>
        <taxon>Bacteroidaceae incertae sedis</taxon>
        <taxon>Candidatus Gallibacteroides</taxon>
    </lineage>
</organism>
<feature type="transmembrane region" description="Helical" evidence="1">
    <location>
        <begin position="7"/>
        <end position="26"/>
    </location>
</feature>
<accession>A0A9D1SC87</accession>
<dbReference type="EMBL" id="DVNA01000070">
    <property type="protein sequence ID" value="HIU54785.1"/>
    <property type="molecule type" value="Genomic_DNA"/>
</dbReference>
<gene>
    <name evidence="2" type="ORF">IAB03_03140</name>
</gene>
<evidence type="ECO:0000256" key="1">
    <source>
        <dbReference type="SAM" id="Phobius"/>
    </source>
</evidence>
<feature type="transmembrane region" description="Helical" evidence="1">
    <location>
        <begin position="124"/>
        <end position="145"/>
    </location>
</feature>
<reference evidence="2" key="2">
    <citation type="journal article" date="2021" name="PeerJ">
        <title>Extensive microbial diversity within the chicken gut microbiome revealed by metagenomics and culture.</title>
        <authorList>
            <person name="Gilroy R."/>
            <person name="Ravi A."/>
            <person name="Getino M."/>
            <person name="Pursley I."/>
            <person name="Horton D.L."/>
            <person name="Alikhan N.F."/>
            <person name="Baker D."/>
            <person name="Gharbi K."/>
            <person name="Hall N."/>
            <person name="Watson M."/>
            <person name="Adriaenssens E.M."/>
            <person name="Foster-Nyarko E."/>
            <person name="Jarju S."/>
            <person name="Secka A."/>
            <person name="Antonio M."/>
            <person name="Oren A."/>
            <person name="Chaudhuri R.R."/>
            <person name="La Ragione R."/>
            <person name="Hildebrand F."/>
            <person name="Pallen M.J."/>
        </authorList>
    </citation>
    <scope>NUCLEOTIDE SEQUENCE</scope>
    <source>
        <strain evidence="2">CHK158-818</strain>
    </source>
</reference>
<reference evidence="2" key="1">
    <citation type="submission" date="2020-10" db="EMBL/GenBank/DDBJ databases">
        <authorList>
            <person name="Gilroy R."/>
        </authorList>
    </citation>
    <scope>NUCLEOTIDE SEQUENCE</scope>
    <source>
        <strain evidence="2">CHK158-818</strain>
    </source>
</reference>
<evidence type="ECO:0000313" key="2">
    <source>
        <dbReference type="EMBL" id="HIU54785.1"/>
    </source>
</evidence>
<evidence type="ECO:0000313" key="3">
    <source>
        <dbReference type="Proteomes" id="UP000824112"/>
    </source>
</evidence>
<protein>
    <submittedName>
        <fullName evidence="2">Uncharacterized protein</fullName>
    </submittedName>
</protein>